<dbReference type="CDD" id="cd10918">
    <property type="entry name" value="CE4_NodB_like_5s_6s"/>
    <property type="match status" value="1"/>
</dbReference>
<dbReference type="GO" id="GO:0016810">
    <property type="term" value="F:hydrolase activity, acting on carbon-nitrogen (but not peptide) bonds"/>
    <property type="evidence" value="ECO:0007669"/>
    <property type="project" value="InterPro"/>
</dbReference>
<organism evidence="4 5">
    <name type="scientific">Thalassotalea euphylliae</name>
    <dbReference type="NCBI Taxonomy" id="1655234"/>
    <lineage>
        <taxon>Bacteria</taxon>
        <taxon>Pseudomonadati</taxon>
        <taxon>Pseudomonadota</taxon>
        <taxon>Gammaproteobacteria</taxon>
        <taxon>Alteromonadales</taxon>
        <taxon>Colwelliaceae</taxon>
        <taxon>Thalassotalea</taxon>
    </lineage>
</organism>
<comment type="subcellular location">
    <subcellularLocation>
        <location evidence="1">Secreted</location>
    </subcellularLocation>
</comment>
<dbReference type="PROSITE" id="PS51677">
    <property type="entry name" value="NODB"/>
    <property type="match status" value="1"/>
</dbReference>
<comment type="caution">
    <text evidence="4">The sequence shown here is derived from an EMBL/GenBank/DDBJ whole genome shotgun (WGS) entry which is preliminary data.</text>
</comment>
<dbReference type="PANTHER" id="PTHR34216">
    <property type="match status" value="1"/>
</dbReference>
<name>A0A3E0TME5_9GAMM</name>
<dbReference type="Pfam" id="PF01522">
    <property type="entry name" value="Polysacc_deac_1"/>
    <property type="match status" value="1"/>
</dbReference>
<dbReference type="SUPFAM" id="SSF88713">
    <property type="entry name" value="Glycoside hydrolase/deacetylase"/>
    <property type="match status" value="1"/>
</dbReference>
<gene>
    <name evidence="4" type="ORF">DXX93_00680</name>
</gene>
<dbReference type="InterPro" id="IPR002509">
    <property type="entry name" value="NODB_dom"/>
</dbReference>
<dbReference type="RefSeq" id="WP_116006378.1">
    <property type="nucleotide sequence ID" value="NZ_QUOU01000001.1"/>
</dbReference>
<dbReference type="InterPro" id="IPR051398">
    <property type="entry name" value="Polysacch_Deacetylase"/>
</dbReference>
<reference evidence="4 5" key="1">
    <citation type="submission" date="2018-08" db="EMBL/GenBank/DDBJ databases">
        <title>Thalassotalea euphylliae genome.</title>
        <authorList>
            <person name="Summers S."/>
            <person name="Rice S.A."/>
            <person name="Freckelton M.L."/>
            <person name="Nedved B.T."/>
            <person name="Hadfield M.G."/>
        </authorList>
    </citation>
    <scope>NUCLEOTIDE SEQUENCE [LARGE SCALE GENOMIC DNA]</scope>
    <source>
        <strain evidence="4 5">H1</strain>
    </source>
</reference>
<sequence>MRVVKAVALTHQLLAWLSKAFGKKKLNILIYHQVVAQHDVMRPSEPSADVFDWQMQLVANYYTPMSLSAAIQALKSDTLPDNALCVTFDDGYRNNLTVAEPILRKYGVPATVYVATGYTAGRNMFNDRILDLIGDTQRTQFNLSAADLDQQAAESTASRIQLAHKVIGKIKYLHFNQRSEVVDQLYVDNDADEAPHRMMTSAQIQELANKGVEIGAHTQDHPILKSLKVSEQQQQIQASKETLEAMLDRPIRHFAYPNGKLNDDYSGDTVEIIKALGFESAVSTHWGISARSSDFHQMKRFTPWDTTPIKFHLRMMLNQLRGEQ</sequence>
<dbReference type="AlphaFoldDB" id="A0A3E0TME5"/>
<dbReference type="EMBL" id="QUOU01000001">
    <property type="protein sequence ID" value="REL25215.1"/>
    <property type="molecule type" value="Genomic_DNA"/>
</dbReference>
<evidence type="ECO:0000256" key="2">
    <source>
        <dbReference type="ARBA" id="ARBA00022729"/>
    </source>
</evidence>
<evidence type="ECO:0000259" key="3">
    <source>
        <dbReference type="PROSITE" id="PS51677"/>
    </source>
</evidence>
<keyword evidence="2" id="KW-0732">Signal</keyword>
<dbReference type="Gene3D" id="3.20.20.370">
    <property type="entry name" value="Glycoside hydrolase/deacetylase"/>
    <property type="match status" value="1"/>
</dbReference>
<dbReference type="PANTHER" id="PTHR34216:SF3">
    <property type="entry name" value="POLY-BETA-1,6-N-ACETYL-D-GLUCOSAMINE N-DEACETYLASE"/>
    <property type="match status" value="1"/>
</dbReference>
<evidence type="ECO:0000313" key="5">
    <source>
        <dbReference type="Proteomes" id="UP000256478"/>
    </source>
</evidence>
<dbReference type="GO" id="GO:0005975">
    <property type="term" value="P:carbohydrate metabolic process"/>
    <property type="evidence" value="ECO:0007669"/>
    <property type="project" value="InterPro"/>
</dbReference>
<evidence type="ECO:0000256" key="1">
    <source>
        <dbReference type="ARBA" id="ARBA00004613"/>
    </source>
</evidence>
<dbReference type="GO" id="GO:0005576">
    <property type="term" value="C:extracellular region"/>
    <property type="evidence" value="ECO:0007669"/>
    <property type="project" value="UniProtKB-SubCell"/>
</dbReference>
<dbReference type="InterPro" id="IPR011330">
    <property type="entry name" value="Glyco_hydro/deAcase_b/a-brl"/>
</dbReference>
<feature type="domain" description="NodB homology" evidence="3">
    <location>
        <begin position="82"/>
        <end position="324"/>
    </location>
</feature>
<evidence type="ECO:0000313" key="4">
    <source>
        <dbReference type="EMBL" id="REL25215.1"/>
    </source>
</evidence>
<proteinExistence type="predicted"/>
<accession>A0A3E0TME5</accession>
<dbReference type="OrthoDB" id="9814639at2"/>
<protein>
    <submittedName>
        <fullName evidence="4">Polysaccharide deacetylase</fullName>
    </submittedName>
</protein>
<dbReference type="Proteomes" id="UP000256478">
    <property type="component" value="Unassembled WGS sequence"/>
</dbReference>